<dbReference type="HOGENOM" id="CLU_2729373_0_0_1"/>
<sequence length="72" mass="8279">MSITIWEVVNEGSHPMRTRLTEGQLEKAANNFRRSKHTSSTISSMPTAKSMRFEKISTTLDQPRCRQRPLCL</sequence>
<dbReference type="InParanoid" id="A0A0D0AIN9"/>
<evidence type="ECO:0000313" key="1">
    <source>
        <dbReference type="EMBL" id="KIK41761.1"/>
    </source>
</evidence>
<organism evidence="1 2">
    <name type="scientific">Suillus luteus UH-Slu-Lm8-n1</name>
    <dbReference type="NCBI Taxonomy" id="930992"/>
    <lineage>
        <taxon>Eukaryota</taxon>
        <taxon>Fungi</taxon>
        <taxon>Dikarya</taxon>
        <taxon>Basidiomycota</taxon>
        <taxon>Agaricomycotina</taxon>
        <taxon>Agaricomycetes</taxon>
        <taxon>Agaricomycetidae</taxon>
        <taxon>Boletales</taxon>
        <taxon>Suillineae</taxon>
        <taxon>Suillaceae</taxon>
        <taxon>Suillus</taxon>
    </lineage>
</organism>
<name>A0A0D0AIN9_9AGAM</name>
<dbReference type="AlphaFoldDB" id="A0A0D0AIN9"/>
<reference evidence="2" key="2">
    <citation type="submission" date="2015-01" db="EMBL/GenBank/DDBJ databases">
        <title>Evolutionary Origins and Diversification of the Mycorrhizal Mutualists.</title>
        <authorList>
            <consortium name="DOE Joint Genome Institute"/>
            <consortium name="Mycorrhizal Genomics Consortium"/>
            <person name="Kohler A."/>
            <person name="Kuo A."/>
            <person name="Nagy L.G."/>
            <person name="Floudas D."/>
            <person name="Copeland A."/>
            <person name="Barry K.W."/>
            <person name="Cichocki N."/>
            <person name="Veneault-Fourrey C."/>
            <person name="LaButti K."/>
            <person name="Lindquist E.A."/>
            <person name="Lipzen A."/>
            <person name="Lundell T."/>
            <person name="Morin E."/>
            <person name="Murat C."/>
            <person name="Riley R."/>
            <person name="Ohm R."/>
            <person name="Sun H."/>
            <person name="Tunlid A."/>
            <person name="Henrissat B."/>
            <person name="Grigoriev I.V."/>
            <person name="Hibbett D.S."/>
            <person name="Martin F."/>
        </authorList>
    </citation>
    <scope>NUCLEOTIDE SEQUENCE [LARGE SCALE GENOMIC DNA]</scope>
    <source>
        <strain evidence="2">UH-Slu-Lm8-n1</strain>
    </source>
</reference>
<protein>
    <submittedName>
        <fullName evidence="1">Uncharacterized protein</fullName>
    </submittedName>
</protein>
<dbReference type="EMBL" id="KN835259">
    <property type="protein sequence ID" value="KIK41761.1"/>
    <property type="molecule type" value="Genomic_DNA"/>
</dbReference>
<evidence type="ECO:0000313" key="2">
    <source>
        <dbReference type="Proteomes" id="UP000054485"/>
    </source>
</evidence>
<proteinExistence type="predicted"/>
<reference evidence="1 2" key="1">
    <citation type="submission" date="2014-04" db="EMBL/GenBank/DDBJ databases">
        <authorList>
            <consortium name="DOE Joint Genome Institute"/>
            <person name="Kuo A."/>
            <person name="Ruytinx J."/>
            <person name="Rineau F."/>
            <person name="Colpaert J."/>
            <person name="Kohler A."/>
            <person name="Nagy L.G."/>
            <person name="Floudas D."/>
            <person name="Copeland A."/>
            <person name="Barry K.W."/>
            <person name="Cichocki N."/>
            <person name="Veneault-Fourrey C."/>
            <person name="LaButti K."/>
            <person name="Lindquist E.A."/>
            <person name="Lipzen A."/>
            <person name="Lundell T."/>
            <person name="Morin E."/>
            <person name="Murat C."/>
            <person name="Sun H."/>
            <person name="Tunlid A."/>
            <person name="Henrissat B."/>
            <person name="Grigoriev I.V."/>
            <person name="Hibbett D.S."/>
            <person name="Martin F."/>
            <person name="Nordberg H.P."/>
            <person name="Cantor M.N."/>
            <person name="Hua S.X."/>
        </authorList>
    </citation>
    <scope>NUCLEOTIDE SEQUENCE [LARGE SCALE GENOMIC DNA]</scope>
    <source>
        <strain evidence="1 2">UH-Slu-Lm8-n1</strain>
    </source>
</reference>
<gene>
    <name evidence="1" type="ORF">CY34DRAFT_805706</name>
</gene>
<dbReference type="Proteomes" id="UP000054485">
    <property type="component" value="Unassembled WGS sequence"/>
</dbReference>
<accession>A0A0D0AIN9</accession>
<keyword evidence="2" id="KW-1185">Reference proteome</keyword>
<feature type="non-terminal residue" evidence="1">
    <location>
        <position position="72"/>
    </location>
</feature>